<dbReference type="OrthoDB" id="28730at2157"/>
<dbReference type="AlphaFoldDB" id="A0A6N0NVF8"/>
<gene>
    <name evidence="1" type="ORF">GWK48_10210</name>
</gene>
<organism evidence="1 2">
    <name type="scientific">Metallosphaera tengchongensis</name>
    <dbReference type="NCBI Taxonomy" id="1532350"/>
    <lineage>
        <taxon>Archaea</taxon>
        <taxon>Thermoproteota</taxon>
        <taxon>Thermoprotei</taxon>
        <taxon>Sulfolobales</taxon>
        <taxon>Sulfolobaceae</taxon>
        <taxon>Metallosphaera</taxon>
    </lineage>
</organism>
<evidence type="ECO:0000313" key="2">
    <source>
        <dbReference type="Proteomes" id="UP000509301"/>
    </source>
</evidence>
<name>A0A6N0NVF8_9CREN</name>
<accession>A0A6N0NVF8</accession>
<reference evidence="1 2" key="1">
    <citation type="submission" date="2020-02" db="EMBL/GenBank/DDBJ databases">
        <title>Comparative genome analysis reveals the metabolism and evolution of the thermophilic archaeal genus Metallosphaera.</title>
        <authorList>
            <person name="Jiang C."/>
        </authorList>
    </citation>
    <scope>NUCLEOTIDE SEQUENCE [LARGE SCALE GENOMIC DNA]</scope>
    <source>
        <strain evidence="1 2">Ric-A</strain>
    </source>
</reference>
<dbReference type="EMBL" id="CP049074">
    <property type="protein sequence ID" value="QKR00712.1"/>
    <property type="molecule type" value="Genomic_DNA"/>
</dbReference>
<dbReference type="KEGG" id="mten:GWK48_10210"/>
<dbReference type="RefSeq" id="WP_174632000.1">
    <property type="nucleotide sequence ID" value="NZ_CP049074.1"/>
</dbReference>
<dbReference type="GeneID" id="55642319"/>
<evidence type="ECO:0008006" key="3">
    <source>
        <dbReference type="Google" id="ProtNLM"/>
    </source>
</evidence>
<evidence type="ECO:0000313" key="1">
    <source>
        <dbReference type="EMBL" id="QKR00712.1"/>
    </source>
</evidence>
<keyword evidence="2" id="KW-1185">Reference proteome</keyword>
<proteinExistence type="predicted"/>
<sequence length="71" mass="8469">MAEVVVGKDDKQFVRIPTRLEDAHHYRSLAESLQKKHEKRWKENHRTFNGVRSYHRKARNVLEDSARKVGK</sequence>
<protein>
    <recommendedName>
        <fullName evidence="3">Transposase</fullName>
    </recommendedName>
</protein>
<dbReference type="Proteomes" id="UP000509301">
    <property type="component" value="Chromosome"/>
</dbReference>